<dbReference type="EMBL" id="JAUTXU010000146">
    <property type="protein sequence ID" value="KAK3703864.1"/>
    <property type="molecule type" value="Genomic_DNA"/>
</dbReference>
<protein>
    <submittedName>
        <fullName evidence="1">Uncharacterized protein</fullName>
    </submittedName>
</protein>
<evidence type="ECO:0000313" key="2">
    <source>
        <dbReference type="Proteomes" id="UP001281147"/>
    </source>
</evidence>
<name>A0ACC3MVV0_9PEZI</name>
<keyword evidence="2" id="KW-1185">Reference proteome</keyword>
<proteinExistence type="predicted"/>
<comment type="caution">
    <text evidence="1">The sequence shown here is derived from an EMBL/GenBank/DDBJ whole genome shotgun (WGS) entry which is preliminary data.</text>
</comment>
<gene>
    <name evidence="1" type="ORF">LTR37_014187</name>
</gene>
<accession>A0ACC3MVV0</accession>
<organism evidence="1 2">
    <name type="scientific">Vermiconidia calcicola</name>
    <dbReference type="NCBI Taxonomy" id="1690605"/>
    <lineage>
        <taxon>Eukaryota</taxon>
        <taxon>Fungi</taxon>
        <taxon>Dikarya</taxon>
        <taxon>Ascomycota</taxon>
        <taxon>Pezizomycotina</taxon>
        <taxon>Dothideomycetes</taxon>
        <taxon>Dothideomycetidae</taxon>
        <taxon>Mycosphaerellales</taxon>
        <taxon>Extremaceae</taxon>
        <taxon>Vermiconidia</taxon>
    </lineage>
</organism>
<evidence type="ECO:0000313" key="1">
    <source>
        <dbReference type="EMBL" id="KAK3703864.1"/>
    </source>
</evidence>
<sequence>MSEYDKSQAYNVYDYPPATRPEHGQVYSAFVTHPNYTHEYVAAQAQVPSGLPQSAAAYNAIPAAQTYGTHDPAYYSTQNVQYPAYVDTSPRPLPEIVSYTPNQGQYGTKVTVYLRSVFDFDVPQVTPVIMFGQKRCQSILTKTVQQGQPYQYTLSVDAPPLTPTASPSPQIPLTLTFDDSPVTWSPPSLEFGSFTYLDHQPFYSVGSPQAAPRKRKLSAQASPRRSPNKKPSIQHLGGPASAVQPSSPFRRPSVPEHTSQTRRFSVPELPQGYGPLPRVQTQQYYGSAQPTPSLQGGQSPSWSYAQNVHSVTRSPPATATPTPSRPSILSSPVSNPPLIRTSTLAQSPTTPGTAGSTIQTFNPYTMPSANSKAILKIDGDLNTMTEKWTSAEWGTKRRLVQFRRSQAGSVITATFEPVTLEDRIPNSICVSCIWWEERNECYVTSVDTISLLESLVAVRFTVEEKNRIRRNLEGFRPATVSKTKQDSEEFFKLIMGFPNPKPRNIEKDVKVFPWRILAVALKKIIGKYASHPPPHHNIEWRLTKTSLRVTPRPPARCTIPALVQVQVMLHPEPQMSVSNISRRVQ</sequence>
<dbReference type="Proteomes" id="UP001281147">
    <property type="component" value="Unassembled WGS sequence"/>
</dbReference>
<reference evidence="1" key="1">
    <citation type="submission" date="2023-07" db="EMBL/GenBank/DDBJ databases">
        <title>Black Yeasts Isolated from many extreme environments.</title>
        <authorList>
            <person name="Coleine C."/>
            <person name="Stajich J.E."/>
            <person name="Selbmann L."/>
        </authorList>
    </citation>
    <scope>NUCLEOTIDE SEQUENCE</scope>
    <source>
        <strain evidence="1">CCFEE 5714</strain>
    </source>
</reference>